<dbReference type="STRING" id="1842727.RD110_24695"/>
<reference evidence="2 3" key="1">
    <citation type="submission" date="2017-01" db="EMBL/GenBank/DDBJ databases">
        <authorList>
            <person name="Mah S.A."/>
            <person name="Swanson W.J."/>
            <person name="Moy G.W."/>
            <person name="Vacquier V.D."/>
        </authorList>
    </citation>
    <scope>NUCLEOTIDE SEQUENCE [LARGE SCALE GENOMIC DNA]</scope>
    <source>
        <strain evidence="2 3">DCY110</strain>
    </source>
</reference>
<sequence length="208" mass="22980">MQRRHLLVLALPSAAFAQNQPLPLASPVDAVHFYVIPTDDIAEQAAGAIASALTQQTGLWIKATLWTPAGELAPFPGTNQYAAEDYLPLGARAAKMLREASPRTYSIVLTNRDINARARNLRFLYSMHSPMTNASVLSVARLQYNLDGSQASAKEVANRVAKMLMRIVGEMRLGWRRSSDPADLMYAPIMSIEDVDRMDLSHTLESRK</sequence>
<feature type="chain" id="PRO_5013111690" evidence="1">
    <location>
        <begin position="18"/>
        <end position="208"/>
    </location>
</feature>
<keyword evidence="1" id="KW-0732">Signal</keyword>
<dbReference type="Proteomes" id="UP000186609">
    <property type="component" value="Chromosome"/>
</dbReference>
<dbReference type="InterPro" id="IPR024079">
    <property type="entry name" value="MetalloPept_cat_dom_sf"/>
</dbReference>
<evidence type="ECO:0000313" key="2">
    <source>
        <dbReference type="EMBL" id="APW40007.1"/>
    </source>
</evidence>
<feature type="signal peptide" evidence="1">
    <location>
        <begin position="1"/>
        <end position="17"/>
    </location>
</feature>
<evidence type="ECO:0000256" key="1">
    <source>
        <dbReference type="SAM" id="SignalP"/>
    </source>
</evidence>
<dbReference type="Gene3D" id="3.40.390.10">
    <property type="entry name" value="Collagenase (Catalytic Domain)"/>
    <property type="match status" value="1"/>
</dbReference>
<keyword evidence="3" id="KW-1185">Reference proteome</keyword>
<gene>
    <name evidence="2" type="ORF">RD110_24695</name>
</gene>
<protein>
    <submittedName>
        <fullName evidence="2">Uncharacterized protein</fullName>
    </submittedName>
</protein>
<dbReference type="KEGG" id="rhy:RD110_24695"/>
<proteinExistence type="predicted"/>
<evidence type="ECO:0000313" key="3">
    <source>
        <dbReference type="Proteomes" id="UP000186609"/>
    </source>
</evidence>
<dbReference type="GO" id="GO:0008237">
    <property type="term" value="F:metallopeptidase activity"/>
    <property type="evidence" value="ECO:0007669"/>
    <property type="project" value="InterPro"/>
</dbReference>
<organism evidence="2 3">
    <name type="scientific">Rhodoferax koreensis</name>
    <dbReference type="NCBI Taxonomy" id="1842727"/>
    <lineage>
        <taxon>Bacteria</taxon>
        <taxon>Pseudomonadati</taxon>
        <taxon>Pseudomonadota</taxon>
        <taxon>Betaproteobacteria</taxon>
        <taxon>Burkholderiales</taxon>
        <taxon>Comamonadaceae</taxon>
        <taxon>Rhodoferax</taxon>
    </lineage>
</organism>
<dbReference type="EMBL" id="CP019236">
    <property type="protein sequence ID" value="APW40007.1"/>
    <property type="molecule type" value="Genomic_DNA"/>
</dbReference>
<dbReference type="AlphaFoldDB" id="A0A1P8K1Y8"/>
<name>A0A1P8K1Y8_9BURK</name>
<accession>A0A1P8K1Y8</accession>